<dbReference type="PANTHER" id="PTHR43628:SF1">
    <property type="entry name" value="CHITIN SYNTHASE REGULATORY FACTOR 2-RELATED"/>
    <property type="match status" value="1"/>
</dbReference>
<dbReference type="EMBL" id="NHSF01000074">
    <property type="protein sequence ID" value="MBK5932011.1"/>
    <property type="molecule type" value="Genomic_DNA"/>
</dbReference>
<dbReference type="PANTHER" id="PTHR43628">
    <property type="entry name" value="ACTIVATOR OF C KINASE PROTEIN 1-RELATED"/>
    <property type="match status" value="1"/>
</dbReference>
<evidence type="ECO:0000313" key="2">
    <source>
        <dbReference type="EMBL" id="MBK5932011.1"/>
    </source>
</evidence>
<organism evidence="2 3">
    <name type="scientific">Halochromatium salexigens</name>
    <name type="common">Chromatium salexigens</name>
    <dbReference type="NCBI Taxonomy" id="49447"/>
    <lineage>
        <taxon>Bacteria</taxon>
        <taxon>Pseudomonadati</taxon>
        <taxon>Pseudomonadota</taxon>
        <taxon>Gammaproteobacteria</taxon>
        <taxon>Chromatiales</taxon>
        <taxon>Chromatiaceae</taxon>
        <taxon>Halochromatium</taxon>
    </lineage>
</organism>
<dbReference type="SUPFAM" id="SSF81901">
    <property type="entry name" value="HCP-like"/>
    <property type="match status" value="1"/>
</dbReference>
<dbReference type="InterPro" id="IPR006597">
    <property type="entry name" value="Sel1-like"/>
</dbReference>
<dbReference type="Pfam" id="PF08238">
    <property type="entry name" value="Sel1"/>
    <property type="match status" value="3"/>
</dbReference>
<proteinExistence type="predicted"/>
<evidence type="ECO:0000313" key="3">
    <source>
        <dbReference type="Proteomes" id="UP001296967"/>
    </source>
</evidence>
<keyword evidence="1" id="KW-0472">Membrane</keyword>
<feature type="transmembrane region" description="Helical" evidence="1">
    <location>
        <begin position="58"/>
        <end position="78"/>
    </location>
</feature>
<gene>
    <name evidence="2" type="ORF">CCR82_16095</name>
</gene>
<keyword evidence="1" id="KW-0812">Transmembrane</keyword>
<evidence type="ECO:0000256" key="1">
    <source>
        <dbReference type="SAM" id="Phobius"/>
    </source>
</evidence>
<dbReference type="SMART" id="SM00671">
    <property type="entry name" value="SEL1"/>
    <property type="match status" value="2"/>
</dbReference>
<dbReference type="InterPro" id="IPR011990">
    <property type="entry name" value="TPR-like_helical_dom_sf"/>
</dbReference>
<dbReference type="Gene3D" id="1.25.40.10">
    <property type="entry name" value="Tetratricopeptide repeat domain"/>
    <property type="match status" value="1"/>
</dbReference>
<protein>
    <recommendedName>
        <fullName evidence="4">Sel1 repeat family protein</fullName>
    </recommendedName>
</protein>
<keyword evidence="1" id="KW-1133">Transmembrane helix</keyword>
<name>A0AAJ0XHL9_HALSE</name>
<comment type="caution">
    <text evidence="2">The sequence shown here is derived from an EMBL/GenBank/DDBJ whole genome shotgun (WGS) entry which is preliminary data.</text>
</comment>
<reference evidence="2" key="1">
    <citation type="submission" date="2017-05" db="EMBL/GenBank/DDBJ databases">
        <authorList>
            <person name="Imhoff J.F."/>
            <person name="Rahn T."/>
            <person name="Kuenzel S."/>
            <person name="Neulinger S.C."/>
        </authorList>
    </citation>
    <scope>NUCLEOTIDE SEQUENCE</scope>
    <source>
        <strain evidence="2">DSM 4395</strain>
    </source>
</reference>
<dbReference type="Proteomes" id="UP001296967">
    <property type="component" value="Unassembled WGS sequence"/>
</dbReference>
<accession>A0AAJ0XHL9</accession>
<reference evidence="2" key="2">
    <citation type="journal article" date="2020" name="Microorganisms">
        <title>Osmotic Adaptation and Compatible Solute Biosynthesis of Phototrophic Bacteria as Revealed from Genome Analyses.</title>
        <authorList>
            <person name="Imhoff J.F."/>
            <person name="Rahn T."/>
            <person name="Kunzel S."/>
            <person name="Keller A."/>
            <person name="Neulinger S.C."/>
        </authorList>
    </citation>
    <scope>NUCLEOTIDE SEQUENCE</scope>
    <source>
        <strain evidence="2">DSM 4395</strain>
    </source>
</reference>
<keyword evidence="3" id="KW-1185">Reference proteome</keyword>
<evidence type="ECO:0008006" key="4">
    <source>
        <dbReference type="Google" id="ProtNLM"/>
    </source>
</evidence>
<dbReference type="InterPro" id="IPR052945">
    <property type="entry name" value="Mitotic_Regulator"/>
</dbReference>
<dbReference type="AlphaFoldDB" id="A0AAJ0XHL9"/>
<sequence length="279" mass="31173">MLVASMVTVKCPQCGSSNIRRSHRKTSDPSRKSLPFFTRFFRCRDCRARFPARDLSTLYSWGLGAFALLVMSAALAVVMRYQPATLEYDITGQARNEMIAEAKADTEAEAEADAEAGMLDHAEHNYRKGIELLRRSTYREDSSTLPDAAKWLRQAADEGHVRAQLMLGILHENGSGVIQDYEQALEWYRRAAVQGEAVAMYRVGSMLSKGIGADKDLIKAYAWCNIAAARGHQDAVIDRHRIAKLLSTEEIKEAQQQSRSFDQELPYRVAAPFTLPAGL</sequence>